<dbReference type="GO" id="GO:0005811">
    <property type="term" value="C:lipid droplet"/>
    <property type="evidence" value="ECO:0007669"/>
    <property type="project" value="TreeGrafter"/>
</dbReference>
<dbReference type="AlphaFoldDB" id="A0A8C4X0A3"/>
<accession>A0A8C4X0A3</accession>
<evidence type="ECO:0000256" key="4">
    <source>
        <dbReference type="PROSITE-ProRule" id="PRU01161"/>
    </source>
</evidence>
<feature type="short sequence motif" description="DGA/G" evidence="4">
    <location>
        <begin position="162"/>
        <end position="164"/>
    </location>
</feature>
<evidence type="ECO:0000256" key="3">
    <source>
        <dbReference type="ARBA" id="ARBA00023098"/>
    </source>
</evidence>
<dbReference type="PROSITE" id="PS51635">
    <property type="entry name" value="PNPLA"/>
    <property type="match status" value="1"/>
</dbReference>
<sequence length="371" mass="40816">MSDADLGWNISFAGCGFLGVYHIGVASCLRERASHLIEGASKIYGASAGALAATSLVCGVCLGECRGRSAVDVETPRRRILGPMHPSFNIIKIIRAGLRRLLPEDAHERVFGKLCISLTRVSDGKNVLVSDFSSKEELIQVCFVPIYCGLIPPAFRGVRYVDGGLSDNVPQYALRNTIIVSPFSGESDICPQDPSSSFLELRFKNTSIQCSLANLCRFSRALFPPNPQVQVETVYKRDRDVERGAFWICSGCISPACLMFVPCNVHVVLSCSQSRDCSINVCNCCEEHIYEKKPLRMVCYTYCKQERENRGNKTDHCTMLSLMYPVRVASYAALPCTLPIESPEAICLFAVLTTRSACLFAVSKTSDTKSQ</sequence>
<dbReference type="SUPFAM" id="SSF52151">
    <property type="entry name" value="FabD/lysophospholipase-like"/>
    <property type="match status" value="1"/>
</dbReference>
<dbReference type="PANTHER" id="PTHR12406">
    <property type="entry name" value="CALCIUM-INDEPENDENT PHOSPHOLIPASE A2 IPLA2 -RELATED"/>
    <property type="match status" value="1"/>
</dbReference>
<dbReference type="Gene3D" id="3.40.1090.10">
    <property type="entry name" value="Cytosolic phospholipase A2 catalytic domain"/>
    <property type="match status" value="2"/>
</dbReference>
<feature type="short sequence motif" description="GXSXG" evidence="4">
    <location>
        <begin position="45"/>
        <end position="49"/>
    </location>
</feature>
<keyword evidence="5" id="KW-0812">Transmembrane</keyword>
<dbReference type="GO" id="GO:0055088">
    <property type="term" value="P:lipid homeostasis"/>
    <property type="evidence" value="ECO:0007669"/>
    <property type="project" value="TreeGrafter"/>
</dbReference>
<keyword evidence="5" id="KW-0472">Membrane</keyword>
<dbReference type="GO" id="GO:0016020">
    <property type="term" value="C:membrane"/>
    <property type="evidence" value="ECO:0007669"/>
    <property type="project" value="TreeGrafter"/>
</dbReference>
<dbReference type="GO" id="GO:0005737">
    <property type="term" value="C:cytoplasm"/>
    <property type="evidence" value="ECO:0007669"/>
    <property type="project" value="TreeGrafter"/>
</dbReference>
<dbReference type="Pfam" id="PF01734">
    <property type="entry name" value="Patatin"/>
    <property type="match status" value="1"/>
</dbReference>
<dbReference type="GO" id="GO:0004806">
    <property type="term" value="F:triacylglycerol lipase activity"/>
    <property type="evidence" value="ECO:0007669"/>
    <property type="project" value="UniProtKB-EC"/>
</dbReference>
<keyword evidence="3 4" id="KW-0443">Lipid metabolism</keyword>
<keyword evidence="8" id="KW-1185">Reference proteome</keyword>
<dbReference type="PANTHER" id="PTHR12406:SF41">
    <property type="entry name" value="BRUMMER, ISOFORM B-RELATED"/>
    <property type="match status" value="1"/>
</dbReference>
<dbReference type="FunFam" id="3.40.1090.10:FF:000003">
    <property type="entry name" value="Patatin-like phospholipase domain-containing protein 2"/>
    <property type="match status" value="1"/>
</dbReference>
<dbReference type="InterPro" id="IPR033562">
    <property type="entry name" value="PLPL"/>
</dbReference>
<evidence type="ECO:0000256" key="1">
    <source>
        <dbReference type="ARBA" id="ARBA00013279"/>
    </source>
</evidence>
<keyword evidence="5" id="KW-1133">Transmembrane helix</keyword>
<keyword evidence="2 4" id="KW-0378">Hydrolase</keyword>
<feature type="transmembrane region" description="Helical" evidence="5">
    <location>
        <begin position="6"/>
        <end position="29"/>
    </location>
</feature>
<proteinExistence type="predicted"/>
<dbReference type="GeneTree" id="ENSGT00940000160155"/>
<reference evidence="7" key="1">
    <citation type="submission" date="2025-08" db="UniProtKB">
        <authorList>
            <consortium name="Ensembl"/>
        </authorList>
    </citation>
    <scope>IDENTIFICATION</scope>
</reference>
<evidence type="ECO:0000256" key="2">
    <source>
        <dbReference type="ARBA" id="ARBA00022801"/>
    </source>
</evidence>
<evidence type="ECO:0000259" key="6">
    <source>
        <dbReference type="PROSITE" id="PS51635"/>
    </source>
</evidence>
<dbReference type="InterPro" id="IPR016035">
    <property type="entry name" value="Acyl_Trfase/lysoPLipase"/>
</dbReference>
<dbReference type="EC" id="3.1.1.3" evidence="1"/>
<name>A0A8C4X0A3_EPTBU</name>
<feature type="short sequence motif" description="GXGXXG" evidence="4">
    <location>
        <begin position="14"/>
        <end position="19"/>
    </location>
</feature>
<evidence type="ECO:0000313" key="8">
    <source>
        <dbReference type="Proteomes" id="UP000694388"/>
    </source>
</evidence>
<reference evidence="7" key="2">
    <citation type="submission" date="2025-09" db="UniProtKB">
        <authorList>
            <consortium name="Ensembl"/>
        </authorList>
    </citation>
    <scope>IDENTIFICATION</scope>
</reference>
<evidence type="ECO:0000256" key="5">
    <source>
        <dbReference type="SAM" id="Phobius"/>
    </source>
</evidence>
<organism evidence="7 8">
    <name type="scientific">Eptatretus burgeri</name>
    <name type="common">Inshore hagfish</name>
    <dbReference type="NCBI Taxonomy" id="7764"/>
    <lineage>
        <taxon>Eukaryota</taxon>
        <taxon>Metazoa</taxon>
        <taxon>Chordata</taxon>
        <taxon>Craniata</taxon>
        <taxon>Vertebrata</taxon>
        <taxon>Cyclostomata</taxon>
        <taxon>Myxini</taxon>
        <taxon>Myxiniformes</taxon>
        <taxon>Myxinidae</taxon>
        <taxon>Eptatretinae</taxon>
        <taxon>Eptatretus</taxon>
    </lineage>
</organism>
<dbReference type="Proteomes" id="UP000694388">
    <property type="component" value="Unplaced"/>
</dbReference>
<dbReference type="OMA" id="RENMACT"/>
<dbReference type="GO" id="GO:0019433">
    <property type="term" value="P:triglyceride catabolic process"/>
    <property type="evidence" value="ECO:0007669"/>
    <property type="project" value="TreeGrafter"/>
</dbReference>
<feature type="active site" description="Nucleophile" evidence="4">
    <location>
        <position position="47"/>
    </location>
</feature>
<feature type="active site" description="Proton acceptor" evidence="4">
    <location>
        <position position="162"/>
    </location>
</feature>
<evidence type="ECO:0000313" key="7">
    <source>
        <dbReference type="Ensembl" id="ENSEBUP00000023981.1"/>
    </source>
</evidence>
<dbReference type="Ensembl" id="ENSEBUT00000024557.1">
    <property type="protein sequence ID" value="ENSEBUP00000023981.1"/>
    <property type="gene ID" value="ENSEBUG00000014776.1"/>
</dbReference>
<feature type="domain" description="PNPLA" evidence="6">
    <location>
        <begin position="10"/>
        <end position="175"/>
    </location>
</feature>
<dbReference type="InterPro" id="IPR002641">
    <property type="entry name" value="PNPLA_dom"/>
</dbReference>
<protein>
    <recommendedName>
        <fullName evidence="1">triacylglycerol lipase</fullName>
        <ecNumber evidence="1">3.1.1.3</ecNumber>
    </recommendedName>
</protein>
<keyword evidence="4" id="KW-0442">Lipid degradation</keyword>